<keyword evidence="3 5" id="KW-1133">Transmembrane helix</keyword>
<dbReference type="Proteomes" id="UP000006176">
    <property type="component" value="Chromosome"/>
</dbReference>
<keyword evidence="8" id="KW-1185">Reference proteome</keyword>
<evidence type="ECO:0000259" key="6">
    <source>
        <dbReference type="Pfam" id="PF13664"/>
    </source>
</evidence>
<reference evidence="7 8" key="1">
    <citation type="submission" date="2012-06" db="EMBL/GenBank/DDBJ databases">
        <title>Complete sequence of Sulfurospirillum barnesii SES-3.</title>
        <authorList>
            <consortium name="US DOE Joint Genome Institute"/>
            <person name="Lucas S."/>
            <person name="Han J."/>
            <person name="Lapidus A."/>
            <person name="Cheng J.-F."/>
            <person name="Goodwin L."/>
            <person name="Pitluck S."/>
            <person name="Peters L."/>
            <person name="Ovchinnikova G."/>
            <person name="Lu M."/>
            <person name="Detter J.C."/>
            <person name="Han C."/>
            <person name="Tapia R."/>
            <person name="Land M."/>
            <person name="Hauser L."/>
            <person name="Kyrpides N."/>
            <person name="Ivanova N."/>
            <person name="Pagani I."/>
            <person name="Stolz J."/>
            <person name="Arkin A."/>
            <person name="Dehal P."/>
            <person name="Oremland R."/>
            <person name="Saltikov C."/>
            <person name="Basu P."/>
            <person name="Hollibaugh J."/>
            <person name="Newman D."/>
            <person name="Stolyar S."/>
            <person name="Hazen T."/>
            <person name="Woyke T."/>
        </authorList>
    </citation>
    <scope>NUCLEOTIDE SEQUENCE [LARGE SCALE GENOMIC DNA]</scope>
    <source>
        <strain evidence="8">ATCC 700032 / DSM 10660 / SES-3</strain>
    </source>
</reference>
<evidence type="ECO:0000256" key="4">
    <source>
        <dbReference type="ARBA" id="ARBA00023136"/>
    </source>
</evidence>
<feature type="transmembrane region" description="Helical" evidence="5">
    <location>
        <begin position="7"/>
        <end position="34"/>
    </location>
</feature>
<feature type="domain" description="TMEM205-like" evidence="6">
    <location>
        <begin position="12"/>
        <end position="116"/>
    </location>
</feature>
<feature type="transmembrane region" description="Helical" evidence="5">
    <location>
        <begin position="86"/>
        <end position="105"/>
    </location>
</feature>
<evidence type="ECO:0000256" key="1">
    <source>
        <dbReference type="ARBA" id="ARBA00004370"/>
    </source>
</evidence>
<evidence type="ECO:0000313" key="7">
    <source>
        <dbReference type="EMBL" id="AFL68782.1"/>
    </source>
</evidence>
<feature type="transmembrane region" description="Helical" evidence="5">
    <location>
        <begin position="134"/>
        <end position="152"/>
    </location>
</feature>
<feature type="transmembrane region" description="Helical" evidence="5">
    <location>
        <begin position="54"/>
        <end position="74"/>
    </location>
</feature>
<dbReference type="STRING" id="760154.Sulba_1494"/>
<name>I3XXV8_SULBS</name>
<accession>I3XXV8</accession>
<comment type="subcellular location">
    <subcellularLocation>
        <location evidence="1">Membrane</location>
    </subcellularLocation>
</comment>
<organism evidence="7 8">
    <name type="scientific">Sulfurospirillum barnesii (strain ATCC 700032 / DSM 10660 / SES-3)</name>
    <dbReference type="NCBI Taxonomy" id="760154"/>
    <lineage>
        <taxon>Bacteria</taxon>
        <taxon>Pseudomonadati</taxon>
        <taxon>Campylobacterota</taxon>
        <taxon>Epsilonproteobacteria</taxon>
        <taxon>Campylobacterales</taxon>
        <taxon>Sulfurospirillaceae</taxon>
        <taxon>Sulfurospirillum</taxon>
    </lineage>
</organism>
<dbReference type="Pfam" id="PF13664">
    <property type="entry name" value="DUF4149"/>
    <property type="match status" value="1"/>
</dbReference>
<dbReference type="InterPro" id="IPR025423">
    <property type="entry name" value="TMEM205-like"/>
</dbReference>
<evidence type="ECO:0000256" key="3">
    <source>
        <dbReference type="ARBA" id="ARBA00022989"/>
    </source>
</evidence>
<dbReference type="OrthoDB" id="5362812at2"/>
<protein>
    <recommendedName>
        <fullName evidence="6">TMEM205-like domain-containing protein</fullName>
    </recommendedName>
</protein>
<dbReference type="AlphaFoldDB" id="I3XXV8"/>
<sequence length="156" mass="17648">MKSFIVIYLGILGIAVGVEIAAGAFVAPIIFFPQKYLGEGVLSHFQSGILMTQVFLKMNILIGFVALYSIIYEVQVMMMRKNHDTYALILSLSMVISTGLFIFYYTPFIVHAQQLGAEHTSTLAFSTMHKQSEWVIKILMLTQVALFVRRGWLFNK</sequence>
<dbReference type="GO" id="GO:0016020">
    <property type="term" value="C:membrane"/>
    <property type="evidence" value="ECO:0007669"/>
    <property type="project" value="UniProtKB-SubCell"/>
</dbReference>
<dbReference type="RefSeq" id="WP_014769660.1">
    <property type="nucleotide sequence ID" value="NC_018002.1"/>
</dbReference>
<gene>
    <name evidence="7" type="ordered locus">Sulba_1494</name>
</gene>
<dbReference type="HOGENOM" id="CLU_137440_0_0_7"/>
<evidence type="ECO:0000313" key="8">
    <source>
        <dbReference type="Proteomes" id="UP000006176"/>
    </source>
</evidence>
<keyword evidence="2 5" id="KW-0812">Transmembrane</keyword>
<dbReference type="KEGG" id="sba:Sulba_1494"/>
<evidence type="ECO:0000256" key="5">
    <source>
        <dbReference type="SAM" id="Phobius"/>
    </source>
</evidence>
<proteinExistence type="predicted"/>
<evidence type="ECO:0000256" key="2">
    <source>
        <dbReference type="ARBA" id="ARBA00022692"/>
    </source>
</evidence>
<dbReference type="eggNOG" id="ENOG50348MQ">
    <property type="taxonomic scope" value="Bacteria"/>
</dbReference>
<dbReference type="PATRIC" id="fig|760154.4.peg.1497"/>
<keyword evidence="4 5" id="KW-0472">Membrane</keyword>
<dbReference type="EMBL" id="CP003333">
    <property type="protein sequence ID" value="AFL68782.1"/>
    <property type="molecule type" value="Genomic_DNA"/>
</dbReference>